<gene>
    <name evidence="4" type="ORF">GXW79_20945</name>
</gene>
<dbReference type="InterPro" id="IPR050832">
    <property type="entry name" value="Bact_Acetyltransf"/>
</dbReference>
<accession>A0AAF1KL78</accession>
<dbReference type="Gene3D" id="3.40.630.30">
    <property type="match status" value="1"/>
</dbReference>
<dbReference type="PANTHER" id="PTHR43877:SF2">
    <property type="entry name" value="AMINOALKYLPHOSPHONATE N-ACETYLTRANSFERASE-RELATED"/>
    <property type="match status" value="1"/>
</dbReference>
<dbReference type="PROSITE" id="PS51186">
    <property type="entry name" value="GNAT"/>
    <property type="match status" value="1"/>
</dbReference>
<dbReference type="PANTHER" id="PTHR43877">
    <property type="entry name" value="AMINOALKYLPHOSPHONATE N-ACETYLTRANSFERASE-RELATED-RELATED"/>
    <property type="match status" value="1"/>
</dbReference>
<dbReference type="CDD" id="cd04301">
    <property type="entry name" value="NAT_SF"/>
    <property type="match status" value="1"/>
</dbReference>
<name>A0AAF1KL78_9PROT</name>
<keyword evidence="2" id="KW-0012">Acyltransferase</keyword>
<evidence type="ECO:0000256" key="1">
    <source>
        <dbReference type="ARBA" id="ARBA00022679"/>
    </source>
</evidence>
<keyword evidence="5" id="KW-1185">Reference proteome</keyword>
<dbReference type="SUPFAM" id="SSF55729">
    <property type="entry name" value="Acyl-CoA N-acyltransferases (Nat)"/>
    <property type="match status" value="1"/>
</dbReference>
<comment type="caution">
    <text evidence="4">The sequence shown here is derived from an EMBL/GenBank/DDBJ whole genome shotgun (WGS) entry which is preliminary data.</text>
</comment>
<dbReference type="InterPro" id="IPR016181">
    <property type="entry name" value="Acyl_CoA_acyltransferase"/>
</dbReference>
<feature type="domain" description="N-acetyltransferase" evidence="3">
    <location>
        <begin position="2"/>
        <end position="150"/>
    </location>
</feature>
<dbReference type="GO" id="GO:0016747">
    <property type="term" value="F:acyltransferase activity, transferring groups other than amino-acyl groups"/>
    <property type="evidence" value="ECO:0007669"/>
    <property type="project" value="InterPro"/>
</dbReference>
<dbReference type="InterPro" id="IPR000182">
    <property type="entry name" value="GNAT_dom"/>
</dbReference>
<keyword evidence="1" id="KW-0808">Transferase</keyword>
<proteinExistence type="predicted"/>
<dbReference type="AlphaFoldDB" id="A0AAF1KL78"/>
<dbReference type="Pfam" id="PF00583">
    <property type="entry name" value="Acetyltransf_1"/>
    <property type="match status" value="1"/>
</dbReference>
<reference evidence="4" key="2">
    <citation type="journal article" date="2021" name="Syst. Appl. Microbiol.">
        <title>Roseomonas hellenica sp. nov., isolated from roots of wild-growing Alkanna tinctoria.</title>
        <authorList>
            <person name="Rat A."/>
            <person name="Naranjo H.D."/>
            <person name="Lebbe L."/>
            <person name="Cnockaert M."/>
            <person name="Krigas N."/>
            <person name="Grigoriadou K."/>
            <person name="Maloupa E."/>
            <person name="Willems A."/>
        </authorList>
    </citation>
    <scope>NUCLEOTIDE SEQUENCE</scope>
    <source>
        <strain evidence="4">LMG 28251</strain>
    </source>
</reference>
<protein>
    <submittedName>
        <fullName evidence="4">GNAT family N-acetyltransferase</fullName>
    </submittedName>
</protein>
<dbReference type="Proteomes" id="UP001196068">
    <property type="component" value="Unassembled WGS sequence"/>
</dbReference>
<evidence type="ECO:0000313" key="4">
    <source>
        <dbReference type="EMBL" id="MBR0657555.1"/>
    </source>
</evidence>
<reference evidence="4" key="1">
    <citation type="submission" date="2020-01" db="EMBL/GenBank/DDBJ databases">
        <authorList>
            <person name="Rat A."/>
        </authorList>
    </citation>
    <scope>NUCLEOTIDE SEQUENCE</scope>
    <source>
        <strain evidence="4">LMG 28251</strain>
    </source>
</reference>
<evidence type="ECO:0000313" key="5">
    <source>
        <dbReference type="Proteomes" id="UP001196068"/>
    </source>
</evidence>
<dbReference type="RefSeq" id="WP_211876416.1">
    <property type="nucleotide sequence ID" value="NZ_JAAEDH010000042.1"/>
</dbReference>
<organism evidence="4 5">
    <name type="scientific">Plastoroseomonas arctica</name>
    <dbReference type="NCBI Taxonomy" id="1509237"/>
    <lineage>
        <taxon>Bacteria</taxon>
        <taxon>Pseudomonadati</taxon>
        <taxon>Pseudomonadota</taxon>
        <taxon>Alphaproteobacteria</taxon>
        <taxon>Acetobacterales</taxon>
        <taxon>Acetobacteraceae</taxon>
        <taxon>Plastoroseomonas</taxon>
    </lineage>
</organism>
<dbReference type="EMBL" id="JAAEDH010000042">
    <property type="protein sequence ID" value="MBR0657555.1"/>
    <property type="molecule type" value="Genomic_DNA"/>
</dbReference>
<evidence type="ECO:0000256" key="2">
    <source>
        <dbReference type="ARBA" id="ARBA00023315"/>
    </source>
</evidence>
<evidence type="ECO:0000259" key="3">
    <source>
        <dbReference type="PROSITE" id="PS51186"/>
    </source>
</evidence>
<sequence length="150" mass="17110">MLRIRHVTEEDFWAWRPLWDGYNAFYGRWGGAALEESVTQTTWSRLLDPAEPMQAIVAEEHGVLLGLAHLIFHRNTTLIGPVCTLQDLFTAEAARGRGIGRALIEAAYTQAREAGAARVQWWTHEDNYAARQLYDRMAQTAGFILYRAYL</sequence>